<dbReference type="AlphaFoldDB" id="A0A839ABY4"/>
<keyword evidence="3" id="KW-0804">Transcription</keyword>
<keyword evidence="6" id="KW-1185">Reference proteome</keyword>
<dbReference type="CDD" id="cd07377">
    <property type="entry name" value="WHTH_GntR"/>
    <property type="match status" value="1"/>
</dbReference>
<dbReference type="SMART" id="SM00345">
    <property type="entry name" value="HTH_GNTR"/>
    <property type="match status" value="1"/>
</dbReference>
<dbReference type="Pfam" id="PF00392">
    <property type="entry name" value="GntR"/>
    <property type="match status" value="1"/>
</dbReference>
<organism evidence="5 6">
    <name type="scientific">Stappia albiluteola</name>
    <dbReference type="NCBI Taxonomy" id="2758565"/>
    <lineage>
        <taxon>Bacteria</taxon>
        <taxon>Pseudomonadati</taxon>
        <taxon>Pseudomonadota</taxon>
        <taxon>Alphaproteobacteria</taxon>
        <taxon>Hyphomicrobiales</taxon>
        <taxon>Stappiaceae</taxon>
        <taxon>Stappia</taxon>
    </lineage>
</organism>
<dbReference type="GO" id="GO:0003677">
    <property type="term" value="F:DNA binding"/>
    <property type="evidence" value="ECO:0007669"/>
    <property type="project" value="UniProtKB-KW"/>
</dbReference>
<evidence type="ECO:0000256" key="1">
    <source>
        <dbReference type="ARBA" id="ARBA00023015"/>
    </source>
</evidence>
<dbReference type="Proteomes" id="UP000541109">
    <property type="component" value="Unassembled WGS sequence"/>
</dbReference>
<dbReference type="PROSITE" id="PS50949">
    <property type="entry name" value="HTH_GNTR"/>
    <property type="match status" value="1"/>
</dbReference>
<name>A0A839ABY4_9HYPH</name>
<reference evidence="5 6" key="1">
    <citation type="submission" date="2020-07" db="EMBL/GenBank/DDBJ databases">
        <title>Stappia sp., F7233, whole genome shotgun sequencing project.</title>
        <authorList>
            <person name="Jiang S."/>
            <person name="Liu Z.W."/>
            <person name="Du Z.J."/>
        </authorList>
    </citation>
    <scope>NUCLEOTIDE SEQUENCE [LARGE SCALE GENOMIC DNA]</scope>
    <source>
        <strain evidence="5 6">F7233</strain>
    </source>
</reference>
<proteinExistence type="predicted"/>
<dbReference type="InterPro" id="IPR036390">
    <property type="entry name" value="WH_DNA-bd_sf"/>
</dbReference>
<dbReference type="Gene3D" id="1.20.120.530">
    <property type="entry name" value="GntR ligand-binding domain-like"/>
    <property type="match status" value="1"/>
</dbReference>
<dbReference type="GO" id="GO:0003700">
    <property type="term" value="F:DNA-binding transcription factor activity"/>
    <property type="evidence" value="ECO:0007669"/>
    <property type="project" value="InterPro"/>
</dbReference>
<evidence type="ECO:0000256" key="3">
    <source>
        <dbReference type="ARBA" id="ARBA00023163"/>
    </source>
</evidence>
<evidence type="ECO:0000313" key="6">
    <source>
        <dbReference type="Proteomes" id="UP000541109"/>
    </source>
</evidence>
<dbReference type="SUPFAM" id="SSF48008">
    <property type="entry name" value="GntR ligand-binding domain-like"/>
    <property type="match status" value="1"/>
</dbReference>
<dbReference type="PANTHER" id="PTHR43537">
    <property type="entry name" value="TRANSCRIPTIONAL REGULATOR, GNTR FAMILY"/>
    <property type="match status" value="1"/>
</dbReference>
<dbReference type="SUPFAM" id="SSF46785">
    <property type="entry name" value="Winged helix' DNA-binding domain"/>
    <property type="match status" value="1"/>
</dbReference>
<keyword evidence="2" id="KW-0238">DNA-binding</keyword>
<evidence type="ECO:0000259" key="4">
    <source>
        <dbReference type="PROSITE" id="PS50949"/>
    </source>
</evidence>
<dbReference type="InterPro" id="IPR000524">
    <property type="entry name" value="Tscrpt_reg_HTH_GntR"/>
</dbReference>
<dbReference type="InterPro" id="IPR036388">
    <property type="entry name" value="WH-like_DNA-bd_sf"/>
</dbReference>
<sequence length="230" mass="24847">MLSHTADTARDDDPAIAAAEDESRAALAYRKLEEMIVTLKLAPGSAITEASLAAALGMGRTPIREAVQRLSWEGLLTIRPRLGIVVSEINPGDFARVLDARHAVEVLLAGAAARFASRAERDVLADCAQAMRDAAAANDVLGFMARDKQFDEVVAVAACNPFAARVAAPLQTHSRRFWFRYFGDSDLAAAAFHHMELMRAIGAGDEPRATAKAEELMQYLRRQAARLTSG</sequence>
<comment type="caution">
    <text evidence="5">The sequence shown here is derived from an EMBL/GenBank/DDBJ whole genome shotgun (WGS) entry which is preliminary data.</text>
</comment>
<protein>
    <submittedName>
        <fullName evidence="5">GntR family transcriptional regulator</fullName>
    </submittedName>
</protein>
<dbReference type="SMART" id="SM00895">
    <property type="entry name" value="FCD"/>
    <property type="match status" value="1"/>
</dbReference>
<gene>
    <name evidence="5" type="ORF">H2509_08780</name>
</gene>
<dbReference type="PANTHER" id="PTHR43537:SF45">
    <property type="entry name" value="GNTR FAMILY REGULATORY PROTEIN"/>
    <property type="match status" value="1"/>
</dbReference>
<evidence type="ECO:0000313" key="5">
    <source>
        <dbReference type="EMBL" id="MBA5777220.1"/>
    </source>
</evidence>
<dbReference type="Pfam" id="PF07729">
    <property type="entry name" value="FCD"/>
    <property type="match status" value="1"/>
</dbReference>
<feature type="domain" description="HTH gntR-type" evidence="4">
    <location>
        <begin position="22"/>
        <end position="89"/>
    </location>
</feature>
<dbReference type="InterPro" id="IPR011711">
    <property type="entry name" value="GntR_C"/>
</dbReference>
<dbReference type="Gene3D" id="1.10.10.10">
    <property type="entry name" value="Winged helix-like DNA-binding domain superfamily/Winged helix DNA-binding domain"/>
    <property type="match status" value="1"/>
</dbReference>
<accession>A0A839ABY4</accession>
<evidence type="ECO:0000256" key="2">
    <source>
        <dbReference type="ARBA" id="ARBA00023125"/>
    </source>
</evidence>
<dbReference type="InterPro" id="IPR008920">
    <property type="entry name" value="TF_FadR/GntR_C"/>
</dbReference>
<keyword evidence="1" id="KW-0805">Transcription regulation</keyword>
<dbReference type="EMBL" id="JACFXV010000048">
    <property type="protein sequence ID" value="MBA5777220.1"/>
    <property type="molecule type" value="Genomic_DNA"/>
</dbReference>
<dbReference type="RefSeq" id="WP_182164404.1">
    <property type="nucleotide sequence ID" value="NZ_JACFXV010000048.1"/>
</dbReference>